<evidence type="ECO:0000313" key="2">
    <source>
        <dbReference type="EMBL" id="MBJ2176055.1"/>
    </source>
</evidence>
<dbReference type="PANTHER" id="PTHR34987">
    <property type="entry name" value="C, PUTATIVE (AFU_ORTHOLOGUE AFUA_3G02880)-RELATED"/>
    <property type="match status" value="1"/>
</dbReference>
<feature type="chain" id="PRO_5045283331" evidence="1">
    <location>
        <begin position="20"/>
        <end position="672"/>
    </location>
</feature>
<dbReference type="Gene3D" id="1.50.10.10">
    <property type="match status" value="1"/>
</dbReference>
<dbReference type="RefSeq" id="WP_198842687.1">
    <property type="nucleotide sequence ID" value="NZ_JAEHFJ010000011.1"/>
</dbReference>
<reference evidence="2 3" key="1">
    <citation type="submission" date="2020-12" db="EMBL/GenBank/DDBJ databases">
        <title>Aureibaculum luteum sp. nov. and Aureibaculum flavum sp. nov., novel members of the family Flavobacteriaceae isolated from Antarctic intertidal sediments.</title>
        <authorList>
            <person name="He X."/>
            <person name="Zhang X."/>
        </authorList>
    </citation>
    <scope>NUCLEOTIDE SEQUENCE [LARGE SCALE GENOMIC DNA]</scope>
    <source>
        <strain evidence="2 3">A20</strain>
    </source>
</reference>
<dbReference type="EMBL" id="JAEHFJ010000011">
    <property type="protein sequence ID" value="MBJ2176055.1"/>
    <property type="molecule type" value="Genomic_DNA"/>
</dbReference>
<gene>
    <name evidence="2" type="ORF">JBL43_17510</name>
</gene>
<evidence type="ECO:0000256" key="1">
    <source>
        <dbReference type="SAM" id="SignalP"/>
    </source>
</evidence>
<accession>A0ABS0WVN6</accession>
<dbReference type="PANTHER" id="PTHR34987:SF6">
    <property type="entry name" value="ALPHA-L-RHAMNOSIDASE SIX-HAIRPIN GLYCOSIDASE DOMAIN-CONTAINING PROTEIN"/>
    <property type="match status" value="1"/>
</dbReference>
<keyword evidence="1" id="KW-0732">Signal</keyword>
<proteinExistence type="predicted"/>
<organism evidence="2 3">
    <name type="scientific">Aureibaculum flavum</name>
    <dbReference type="NCBI Taxonomy" id="2795986"/>
    <lineage>
        <taxon>Bacteria</taxon>
        <taxon>Pseudomonadati</taxon>
        <taxon>Bacteroidota</taxon>
        <taxon>Flavobacteriia</taxon>
        <taxon>Flavobacteriales</taxon>
        <taxon>Flavobacteriaceae</taxon>
        <taxon>Aureibaculum</taxon>
    </lineage>
</organism>
<comment type="caution">
    <text evidence="2">The sequence shown here is derived from an EMBL/GenBank/DDBJ whole genome shotgun (WGS) entry which is preliminary data.</text>
</comment>
<dbReference type="SUPFAM" id="SSF48208">
    <property type="entry name" value="Six-hairpin glycosidases"/>
    <property type="match status" value="1"/>
</dbReference>
<dbReference type="Proteomes" id="UP000623301">
    <property type="component" value="Unassembled WGS sequence"/>
</dbReference>
<dbReference type="InterPro" id="IPR012341">
    <property type="entry name" value="6hp_glycosidase-like_sf"/>
</dbReference>
<sequence length="672" mass="76954">MRYTIFFLWVLLFSTLVTAQEQNHWTVINSNEISLDLSKAYNIPYSDNIEMAGKRVAGIVNYTIDKDKQLKIDREIFFPQLRTYIKTDDPEWKHYRAYLKENYSDAILPNLTVNEKTYAPGKVKRVNINGTLSFTHEPAEGIALTRTFFPSMSQRLFVEQWTLKNITNTPIKLFGNSTFIDKKIKGVKGDYATYVETNLKDKFTIEAGETYTFSIGISATINEENPIKIKKDEFYKERLTFLDQMRTSLKLVTPNKTLNTLFEFSKIRGSESIFESKLGLIHSPGGGRYYVGFWANDQAEYINPFFPYLGYKTGNDAAMNMFDVYTDAIPEDFKNIRYSFEMEGDAPINPLDRGDAAMIAYGGAQFALATGDKKKAESLWKLITWCLEYNHRQLNSEGVVTSESDEMEGRISTGNANLSTSSLYYGALNLAYDLGKSLGKPTREFSNYRKQARNLKKAIESYFGTTIDGLNTYKYYKEHQFLRHWICLPLVVGINTRKEDTTEALFEKLWSENGLHVENNDENAAISKIFWDRGTLYALRGTFLAGATERSYTKLSEFSETRLLGDRVPYVVEAFPEGNMAHLSAESGLYCRVFTEGMFGIIPTGLKSFKLTPRLPKEWNEMALKHIKAFGEDFSIEIKRSGKKIVVKILNKNQSIILNKKINEDETIMVKF</sequence>
<dbReference type="InterPro" id="IPR008928">
    <property type="entry name" value="6-hairpin_glycosidase_sf"/>
</dbReference>
<keyword evidence="3" id="KW-1185">Reference proteome</keyword>
<protein>
    <submittedName>
        <fullName evidence="2">Six-hairpin glycosidase-like protein</fullName>
    </submittedName>
</protein>
<name>A0ABS0WVN6_9FLAO</name>
<evidence type="ECO:0000313" key="3">
    <source>
        <dbReference type="Proteomes" id="UP000623301"/>
    </source>
</evidence>
<feature type="signal peptide" evidence="1">
    <location>
        <begin position="1"/>
        <end position="19"/>
    </location>
</feature>